<dbReference type="Proteomes" id="UP000032744">
    <property type="component" value="Chromosome"/>
</dbReference>
<dbReference type="KEGG" id="sauj:SAI2T2_1018490"/>
<dbReference type="KEGG" id="saut:SAI1T1_2018480"/>
<dbReference type="AlphaFoldDB" id="A0A7U7IG30"/>
<dbReference type="SUPFAM" id="SSF53474">
    <property type="entry name" value="alpha/beta-Hydrolases"/>
    <property type="match status" value="1"/>
</dbReference>
<evidence type="ECO:0000313" key="1">
    <source>
        <dbReference type="EMBL" id="CCJ23547.1"/>
    </source>
</evidence>
<dbReference type="KEGG" id="sauv:SAI7S6_1018480"/>
<accession>A0A7U7IG30</accession>
<organism evidence="1 2">
    <name type="scientific">Staphylococcus aureus subsp. aureus ST228</name>
    <dbReference type="NCBI Taxonomy" id="1074919"/>
    <lineage>
        <taxon>Bacteria</taxon>
        <taxon>Bacillati</taxon>
        <taxon>Bacillota</taxon>
        <taxon>Bacilli</taxon>
        <taxon>Bacillales</taxon>
        <taxon>Staphylococcaceae</taxon>
        <taxon>Staphylococcus</taxon>
    </lineage>
</organism>
<dbReference type="KEGG" id="saux:SAI6T6_1018420"/>
<dbReference type="KEGG" id="sauy:SAI8T7_1018460"/>
<name>A0A7U7IG30_STAAU</name>
<protein>
    <recommendedName>
        <fullName evidence="3">Cytosolic protein</fullName>
    </recommendedName>
</protein>
<dbReference type="Gene3D" id="3.40.50.1820">
    <property type="entry name" value="alpha/beta hydrolase"/>
    <property type="match status" value="1"/>
</dbReference>
<proteinExistence type="predicted"/>
<evidence type="ECO:0000313" key="2">
    <source>
        <dbReference type="Proteomes" id="UP000032744"/>
    </source>
</evidence>
<dbReference type="InterPro" id="IPR029058">
    <property type="entry name" value="AB_hydrolase_fold"/>
</dbReference>
<reference evidence="1 2" key="1">
    <citation type="journal article" date="2012" name="PLoS ONE">
        <title>Short term evolution of a highly transmissible methicillin-resistant Staphylococcus aureus clone (ST228) in a tertiary care hospital.</title>
        <authorList>
            <person name="Vogel V."/>
            <person name="Falquet L."/>
            <person name="Calderon-Copete S.P."/>
            <person name="Basset P."/>
            <person name="Blanc D.S."/>
        </authorList>
    </citation>
    <scope>NUCLEOTIDE SEQUENCE [LARGE SCALE GENOMIC DNA]</scope>
    <source>
        <strain evidence="2">ST228/18412</strain>
    </source>
</reference>
<gene>
    <name evidence="1" type="ORF">SAI7S6_1018480</name>
</gene>
<dbReference type="KEGG" id="sauq:SAI4T8_1018490"/>
<sequence>MTGTNVHKDAILKQTFGVPSYQGYIDASETLKDIGADVNIGLHSVTDKDPHYKNTQDFIKNIKKDYDIDIITGHSLGGRDAMILGMSNDIKHIVVYNPAPLAIKDVSGLYADQEELKKLIEKYDGHIVRFVSDEDELDAGVRNHLYETAGEKIVLKNGEGHAMSGILMSRTQAIILAELNKVKGYQDENNKALKSVRKQTRHRLHKVETLRANWIQTTGGSLSSSQQQLLEALTALTIAEGLNQLVNEESQHLKKMYHAMAHKFGDNWKKAQEVGNEIGEKLTSEEVIDELRKGGAYESKLETDPKRKIDDKIKKLNDVYKNCNGYIAKIKQSIEAIVSNDQMLASQIDGMM</sequence>
<dbReference type="KEGG" id="sauk:SAI3T3_1018480"/>
<dbReference type="EMBL" id="HE579071">
    <property type="protein sequence ID" value="CCJ23547.1"/>
    <property type="molecule type" value="Genomic_DNA"/>
</dbReference>
<dbReference type="KEGG" id="sauw:SAI5S5_1018420"/>
<evidence type="ECO:0008006" key="3">
    <source>
        <dbReference type="Google" id="ProtNLM"/>
    </source>
</evidence>